<sequence length="180" mass="19785">MEQILFYLLAGIAILSACYVVTSQNLVRSVFMFFVTLFASAGLYIFALADFVALTQIVIYVGGVLVMLLFVFMLSSKKSLQGLDGLTKQKLSENRLPGAILSLSVFAILIYTIFQIDFNSLSWIQSAIATDNVKLPSDENISNIGINLMTGFLLPFELICVLLMMVLIGAAHLARKESNL</sequence>
<dbReference type="KEGG" id="psn:Pedsa_1947"/>
<comment type="subcellular location">
    <subcellularLocation>
        <location evidence="2">Cell membrane</location>
        <topology evidence="2">Multi-pass membrane protein</topology>
    </subcellularLocation>
</comment>
<dbReference type="STRING" id="762903.Pedsa_1947"/>
<dbReference type="InterPro" id="IPR001457">
    <property type="entry name" value="NADH_UbQ/plastoQ_OxRdtase_su6"/>
</dbReference>
<dbReference type="EC" id="7.1.1.-" evidence="2"/>
<comment type="function">
    <text evidence="2">NDH-1 shuttles electrons from NADH, via FMN and iron-sulfur (Fe-S) centers, to quinones in the respiratory chain. Couples the redox reaction to proton translocation (for every two electrons transferred, four hydrogen ions are translocated across the cytoplasmic membrane), and thus conserves the redox energy in a proton gradient.</text>
</comment>
<comment type="similarity">
    <text evidence="1 2">Belongs to the complex I subunit 6 family.</text>
</comment>
<keyword evidence="2" id="KW-1133">Transmembrane helix</keyword>
<dbReference type="eggNOG" id="COG0839">
    <property type="taxonomic scope" value="Bacteria"/>
</dbReference>
<feature type="transmembrane region" description="Helical" evidence="2">
    <location>
        <begin position="29"/>
        <end position="47"/>
    </location>
</feature>
<gene>
    <name evidence="3" type="ordered locus">Pedsa_1947</name>
</gene>
<dbReference type="GO" id="GO:0008137">
    <property type="term" value="F:NADH dehydrogenase (ubiquinone) activity"/>
    <property type="evidence" value="ECO:0007669"/>
    <property type="project" value="UniProtKB-UniRule"/>
</dbReference>
<keyword evidence="2" id="KW-0874">Quinone</keyword>
<proteinExistence type="inferred from homology"/>
<feature type="transmembrane region" description="Helical" evidence="2">
    <location>
        <begin position="96"/>
        <end position="114"/>
    </location>
</feature>
<accession>F0S9F0</accession>
<feature type="transmembrane region" description="Helical" evidence="2">
    <location>
        <begin position="53"/>
        <end position="75"/>
    </location>
</feature>
<evidence type="ECO:0000313" key="4">
    <source>
        <dbReference type="Proteomes" id="UP000000310"/>
    </source>
</evidence>
<reference evidence="3 4" key="1">
    <citation type="journal article" date="2011" name="Stand. Genomic Sci.">
        <title>Complete genome sequence of the gliding, heparinolytic Pedobacter saltans type strain (113).</title>
        <authorList>
            <person name="Liolios K."/>
            <person name="Sikorski J."/>
            <person name="Lu M."/>
            <person name="Nolan M."/>
            <person name="Lapidus A."/>
            <person name="Lucas S."/>
            <person name="Hammon N."/>
            <person name="Deshpande S."/>
            <person name="Cheng J.F."/>
            <person name="Tapia R."/>
            <person name="Han C."/>
            <person name="Goodwin L."/>
            <person name="Pitluck S."/>
            <person name="Huntemann M."/>
            <person name="Ivanova N."/>
            <person name="Pagani I."/>
            <person name="Mavromatis K."/>
            <person name="Ovchinikova G."/>
            <person name="Pati A."/>
            <person name="Chen A."/>
            <person name="Palaniappan K."/>
            <person name="Land M."/>
            <person name="Hauser L."/>
            <person name="Brambilla E.M."/>
            <person name="Kotsyurbenko O."/>
            <person name="Rohde M."/>
            <person name="Tindall B.J."/>
            <person name="Abt B."/>
            <person name="Goker M."/>
            <person name="Detter J.C."/>
            <person name="Woyke T."/>
            <person name="Bristow J."/>
            <person name="Eisen J.A."/>
            <person name="Markowitz V."/>
            <person name="Hugenholtz P."/>
            <person name="Klenk H.P."/>
            <person name="Kyrpides N.C."/>
        </authorList>
    </citation>
    <scope>NUCLEOTIDE SEQUENCE [LARGE SCALE GENOMIC DNA]</scope>
    <source>
        <strain evidence="4">ATCC 51119 / DSM 12145 / JCM 21818 / LMG 10337 / NBRC 100064 / NCIMB 13643</strain>
    </source>
</reference>
<evidence type="ECO:0000256" key="2">
    <source>
        <dbReference type="RuleBase" id="RU004429"/>
    </source>
</evidence>
<dbReference type="Gene3D" id="1.20.120.1200">
    <property type="entry name" value="NADH-ubiquinone/plastoquinone oxidoreductase chain 6, subunit NuoJ"/>
    <property type="match status" value="1"/>
</dbReference>
<protein>
    <recommendedName>
        <fullName evidence="2">NADH-quinone oxidoreductase subunit J</fullName>
        <ecNumber evidence="2">7.1.1.-</ecNumber>
    </recommendedName>
</protein>
<organism evidence="3 4">
    <name type="scientific">Pseudopedobacter saltans (strain ATCC 51119 / DSM 12145 / JCM 21818 / CCUG 39354 / LMG 10337 / NBRC 100064 / NCIMB 13643)</name>
    <name type="common">Pedobacter saltans</name>
    <dbReference type="NCBI Taxonomy" id="762903"/>
    <lineage>
        <taxon>Bacteria</taxon>
        <taxon>Pseudomonadati</taxon>
        <taxon>Bacteroidota</taxon>
        <taxon>Sphingobacteriia</taxon>
        <taxon>Sphingobacteriales</taxon>
        <taxon>Sphingobacteriaceae</taxon>
        <taxon>Pseudopedobacter</taxon>
    </lineage>
</organism>
<dbReference type="Proteomes" id="UP000000310">
    <property type="component" value="Chromosome"/>
</dbReference>
<name>F0S9F0_PSESL</name>
<keyword evidence="2" id="KW-0520">NAD</keyword>
<dbReference type="GO" id="GO:0005886">
    <property type="term" value="C:plasma membrane"/>
    <property type="evidence" value="ECO:0007669"/>
    <property type="project" value="UniProtKB-SubCell"/>
</dbReference>
<dbReference type="EMBL" id="CP002545">
    <property type="protein sequence ID" value="ADY52500.1"/>
    <property type="molecule type" value="Genomic_DNA"/>
</dbReference>
<dbReference type="PANTHER" id="PTHR33269:SF17">
    <property type="entry name" value="NADH-UBIQUINONE OXIDOREDUCTASE CHAIN 6"/>
    <property type="match status" value="1"/>
</dbReference>
<feature type="transmembrane region" description="Helical" evidence="2">
    <location>
        <begin position="152"/>
        <end position="174"/>
    </location>
</feature>
<dbReference type="OrthoDB" id="981464at2"/>
<reference evidence="4" key="2">
    <citation type="submission" date="2011-02" db="EMBL/GenBank/DDBJ databases">
        <title>The complete genome of Pedobacter saltans DSM 12145.</title>
        <authorList>
            <consortium name="US DOE Joint Genome Institute (JGI-PGF)"/>
            <person name="Lucas S."/>
            <person name="Copeland A."/>
            <person name="Lapidus A."/>
            <person name="Bruce D."/>
            <person name="Goodwin L."/>
            <person name="Pitluck S."/>
            <person name="Kyrpides N."/>
            <person name="Mavromatis K."/>
            <person name="Pagani I."/>
            <person name="Ivanova N."/>
            <person name="Ovchinnikova G."/>
            <person name="Lu M."/>
            <person name="Detter J.C."/>
            <person name="Han C."/>
            <person name="Land M."/>
            <person name="Hauser L."/>
            <person name="Markowitz V."/>
            <person name="Cheng J.-F."/>
            <person name="Hugenholtz P."/>
            <person name="Woyke T."/>
            <person name="Wu D."/>
            <person name="Tindall B."/>
            <person name="Pomrenke H.G."/>
            <person name="Brambilla E."/>
            <person name="Klenk H.-P."/>
            <person name="Eisen J.A."/>
        </authorList>
    </citation>
    <scope>NUCLEOTIDE SEQUENCE [LARGE SCALE GENOMIC DNA]</scope>
    <source>
        <strain evidence="4">ATCC 51119 / DSM 12145 / JCM 21818 / LMG 10337 / NBRC 100064 / NCIMB 13643</strain>
    </source>
</reference>
<keyword evidence="2" id="KW-0472">Membrane</keyword>
<evidence type="ECO:0000256" key="1">
    <source>
        <dbReference type="ARBA" id="ARBA00005698"/>
    </source>
</evidence>
<dbReference type="HOGENOM" id="CLU_085957_2_2_10"/>
<dbReference type="Pfam" id="PF00499">
    <property type="entry name" value="Oxidored_q3"/>
    <property type="match status" value="1"/>
</dbReference>
<keyword evidence="2" id="KW-1003">Cell membrane</keyword>
<dbReference type="AlphaFoldDB" id="F0S9F0"/>
<dbReference type="RefSeq" id="WP_013632987.1">
    <property type="nucleotide sequence ID" value="NC_015177.1"/>
</dbReference>
<dbReference type="InterPro" id="IPR042106">
    <property type="entry name" value="Nuo/plastoQ_OxRdtase_6_NuoJ"/>
</dbReference>
<evidence type="ECO:0000313" key="3">
    <source>
        <dbReference type="EMBL" id="ADY52500.1"/>
    </source>
</evidence>
<keyword evidence="4" id="KW-1185">Reference proteome</keyword>
<dbReference type="PANTHER" id="PTHR33269">
    <property type="entry name" value="NADH-UBIQUINONE OXIDOREDUCTASE CHAIN 6"/>
    <property type="match status" value="1"/>
</dbReference>
<dbReference type="GO" id="GO:0048038">
    <property type="term" value="F:quinone binding"/>
    <property type="evidence" value="ECO:0007669"/>
    <property type="project" value="UniProtKB-UniRule"/>
</dbReference>
<keyword evidence="2" id="KW-0812">Transmembrane</keyword>
<feature type="transmembrane region" description="Helical" evidence="2">
    <location>
        <begin position="6"/>
        <end position="22"/>
    </location>
</feature>
<comment type="catalytic activity">
    <reaction evidence="2">
        <text>a quinone + NADH + 5 H(+)(in) = a quinol + NAD(+) + 4 H(+)(out)</text>
        <dbReference type="Rhea" id="RHEA:57888"/>
        <dbReference type="ChEBI" id="CHEBI:15378"/>
        <dbReference type="ChEBI" id="CHEBI:24646"/>
        <dbReference type="ChEBI" id="CHEBI:57540"/>
        <dbReference type="ChEBI" id="CHEBI:57945"/>
        <dbReference type="ChEBI" id="CHEBI:132124"/>
    </reaction>
</comment>